<sequence length="798" mass="88332">MVDLKGPAEPPLRTKKEPEIVDDGPGDTLRRAHGIREPDLRAASGRSPGNGDSPLDALLRPPEDPEPPLPETGPHPRDSGDPAALPPETDDPGDDDLLRRPGVRDISAGGLSYALPPETDDPDDEDLLRPSGVRDISAGGLSYPFPAEPRPHPRDSGDPAALPPEEEGPGLPDRPEKPVRLASMEDILSRRPETGSAPSRLARIPGLAKLLSRFPEPGDLFAALQSRLAPLAARYPALEKVLALFAPEKEPELTSPDFFVGDTGEPSLTGSLKDVRITYPVDPPYQYVHIEYDREARALSYRVVEPSLSEGEEHYLGLIKKAFEKMIGTDIGLLSAERREEYLKERFLSIITILGFKFTDEQRDRIYFHLKKEYIGYSKIDTMMKDRYIEDISCNGANLDLYVQHRTYGPIQTNVRFGDLELNNFVLKLAQISGRHISLLQPIRDITLPDGSRGNLTLGGEVTRKGSTFTIRKFRSNPISPIEMMDYGTVDARQLAYLWILMEYKRSLLISGGTASGKTTFLNALCGFIPTEYKIVSIEDTTELNLMHPNWLQSVTRAGFGTGDTGGAPSGVGGGGRKAPGDISLYDLLIAALRQRPEFIIVGEVRGEEAFTLFQAIAVGHAAMGTIHAGSMDELLARVESSPMNLPRSLLANLDAVIFPMQIRKGERNVRRITAIVEILEIDREKGDLVTNTVFRWQPASDEFRFMGRSYLFDKIRDLFGISLEALRQEMDDRTALLLWMQEQHIREYKTVLGFIRAYYKDKDEIMAQVRSGAGFTDDDIAALVAHAAPENGNGQEA</sequence>
<feature type="domain" description="Bacterial type II secretion system protein E" evidence="3">
    <location>
        <begin position="441"/>
        <end position="644"/>
    </location>
</feature>
<dbReference type="Gene3D" id="1.10.390.40">
    <property type="match status" value="1"/>
</dbReference>
<dbReference type="CDD" id="cd01130">
    <property type="entry name" value="VirB11-like_ATPase"/>
    <property type="match status" value="1"/>
</dbReference>
<dbReference type="EMBL" id="CP137641">
    <property type="protein sequence ID" value="WOX56583.1"/>
    <property type="molecule type" value="Genomic_DNA"/>
</dbReference>
<comment type="similarity">
    <text evidence="1">Belongs to the GSP E family.</text>
</comment>
<dbReference type="PANTHER" id="PTHR30486">
    <property type="entry name" value="TWITCHING MOTILITY PROTEIN PILT"/>
    <property type="match status" value="1"/>
</dbReference>
<dbReference type="SUPFAM" id="SSF52540">
    <property type="entry name" value="P-loop containing nucleoside triphosphate hydrolases"/>
    <property type="match status" value="1"/>
</dbReference>
<evidence type="ECO:0000259" key="3">
    <source>
        <dbReference type="Pfam" id="PF00437"/>
    </source>
</evidence>
<evidence type="ECO:0000313" key="5">
    <source>
        <dbReference type="Proteomes" id="UP001626603"/>
    </source>
</evidence>
<reference evidence="4 5" key="1">
    <citation type="submission" date="2023-10" db="EMBL/GenBank/DDBJ databases">
        <title>The complete genome sequence of Methanoculleus palmolei DSM 4273.</title>
        <authorList>
            <person name="Lai S.-J."/>
            <person name="You Y.-T."/>
            <person name="Chen S.-C."/>
        </authorList>
    </citation>
    <scope>NUCLEOTIDE SEQUENCE [LARGE SCALE GENOMIC DNA]</scope>
    <source>
        <strain evidence="4 5">DSM 4273</strain>
    </source>
</reference>
<dbReference type="Proteomes" id="UP001626603">
    <property type="component" value="Chromosome"/>
</dbReference>
<dbReference type="InterPro" id="IPR027417">
    <property type="entry name" value="P-loop_NTPase"/>
</dbReference>
<evidence type="ECO:0000256" key="2">
    <source>
        <dbReference type="SAM" id="MobiDB-lite"/>
    </source>
</evidence>
<dbReference type="InterPro" id="IPR001482">
    <property type="entry name" value="T2SS/T4SS_dom"/>
</dbReference>
<evidence type="ECO:0000256" key="1">
    <source>
        <dbReference type="ARBA" id="ARBA00006611"/>
    </source>
</evidence>
<dbReference type="Gene3D" id="3.30.450.370">
    <property type="match status" value="1"/>
</dbReference>
<accession>A0ABD8AAP0</accession>
<dbReference type="Pfam" id="PF00437">
    <property type="entry name" value="T2SSE"/>
    <property type="match status" value="1"/>
</dbReference>
<evidence type="ECO:0000313" key="4">
    <source>
        <dbReference type="EMBL" id="WOX56583.1"/>
    </source>
</evidence>
<protein>
    <submittedName>
        <fullName evidence="4">ATPase, T2SS/T4P/T4SS family</fullName>
    </submittedName>
</protein>
<dbReference type="InterPro" id="IPR050921">
    <property type="entry name" value="T4SS_GSP_E_ATPase"/>
</dbReference>
<dbReference type="Gene3D" id="3.40.50.300">
    <property type="entry name" value="P-loop containing nucleotide triphosphate hydrolases"/>
    <property type="match status" value="1"/>
</dbReference>
<feature type="compositionally biased region" description="Basic and acidic residues" evidence="2">
    <location>
        <begin position="28"/>
        <end position="40"/>
    </location>
</feature>
<gene>
    <name evidence="4" type="ORF">R6Y95_04410</name>
</gene>
<name>A0ABD8AAP0_9EURY</name>
<feature type="region of interest" description="Disordered" evidence="2">
    <location>
        <begin position="1"/>
        <end position="178"/>
    </location>
</feature>
<dbReference type="PANTHER" id="PTHR30486:SF6">
    <property type="entry name" value="TYPE IV PILUS RETRACTATION ATPASE PILT"/>
    <property type="match status" value="1"/>
</dbReference>
<proteinExistence type="inferred from homology"/>
<dbReference type="AlphaFoldDB" id="A0ABD8AAP0"/>
<organism evidence="4 5">
    <name type="scientific">Methanoculleus palmolei</name>
    <dbReference type="NCBI Taxonomy" id="72612"/>
    <lineage>
        <taxon>Archaea</taxon>
        <taxon>Methanobacteriati</taxon>
        <taxon>Methanobacteriota</taxon>
        <taxon>Stenosarchaea group</taxon>
        <taxon>Methanomicrobia</taxon>
        <taxon>Methanomicrobiales</taxon>
        <taxon>Methanomicrobiaceae</taxon>
        <taxon>Methanoculleus</taxon>
    </lineage>
</organism>
<keyword evidence="5" id="KW-1185">Reference proteome</keyword>